<evidence type="ECO:0000313" key="6">
    <source>
        <dbReference type="EMBL" id="CAJ1372172.1"/>
    </source>
</evidence>
<keyword evidence="2" id="KW-0808">Transferase</keyword>
<dbReference type="PROSITE" id="PS50280">
    <property type="entry name" value="SET"/>
    <property type="match status" value="1"/>
</dbReference>
<dbReference type="InterPro" id="IPR001214">
    <property type="entry name" value="SET_dom"/>
</dbReference>
<dbReference type="PANTHER" id="PTHR13271:SF145">
    <property type="entry name" value="SET DOMAIN-CONTAINING PROTEIN"/>
    <property type="match status" value="1"/>
</dbReference>
<dbReference type="GO" id="GO:0016279">
    <property type="term" value="F:protein-lysine N-methyltransferase activity"/>
    <property type="evidence" value="ECO:0007669"/>
    <property type="project" value="TreeGrafter"/>
</dbReference>
<evidence type="ECO:0000256" key="3">
    <source>
        <dbReference type="ARBA" id="ARBA00022691"/>
    </source>
</evidence>
<protein>
    <recommendedName>
        <fullName evidence="5">SET domain-containing protein</fullName>
    </recommendedName>
</protein>
<feature type="signal peptide" evidence="4">
    <location>
        <begin position="1"/>
        <end position="24"/>
    </location>
</feature>
<name>A0AA36HPA1_9DINO</name>
<evidence type="ECO:0000256" key="1">
    <source>
        <dbReference type="ARBA" id="ARBA00022603"/>
    </source>
</evidence>
<dbReference type="InterPro" id="IPR036464">
    <property type="entry name" value="Rubisco_LSMT_subst-bd_sf"/>
</dbReference>
<dbReference type="AlphaFoldDB" id="A0AA36HPA1"/>
<comment type="caution">
    <text evidence="6">The sequence shown here is derived from an EMBL/GenBank/DDBJ whole genome shotgun (WGS) entry which is preliminary data.</text>
</comment>
<feature type="chain" id="PRO_5041398967" description="SET domain-containing protein" evidence="4">
    <location>
        <begin position="25"/>
        <end position="439"/>
    </location>
</feature>
<keyword evidence="1" id="KW-0489">Methyltransferase</keyword>
<feature type="domain" description="SET" evidence="5">
    <location>
        <begin position="65"/>
        <end position="281"/>
    </location>
</feature>
<dbReference type="PANTHER" id="PTHR13271">
    <property type="entry name" value="UNCHARACTERIZED PUTATIVE METHYLTRANSFERASE"/>
    <property type="match status" value="1"/>
</dbReference>
<dbReference type="Proteomes" id="UP001178507">
    <property type="component" value="Unassembled WGS sequence"/>
</dbReference>
<evidence type="ECO:0000256" key="2">
    <source>
        <dbReference type="ARBA" id="ARBA00022679"/>
    </source>
</evidence>
<dbReference type="GO" id="GO:0032259">
    <property type="term" value="P:methylation"/>
    <property type="evidence" value="ECO:0007669"/>
    <property type="project" value="UniProtKB-KW"/>
</dbReference>
<dbReference type="InterPro" id="IPR050600">
    <property type="entry name" value="SETD3_SETD6_MTase"/>
</dbReference>
<reference evidence="6" key="1">
    <citation type="submission" date="2023-08" db="EMBL/GenBank/DDBJ databases">
        <authorList>
            <person name="Chen Y."/>
            <person name="Shah S."/>
            <person name="Dougan E. K."/>
            <person name="Thang M."/>
            <person name="Chan C."/>
        </authorList>
    </citation>
    <scope>NUCLEOTIDE SEQUENCE</scope>
</reference>
<keyword evidence="4" id="KW-0732">Signal</keyword>
<evidence type="ECO:0000259" key="5">
    <source>
        <dbReference type="PROSITE" id="PS50280"/>
    </source>
</evidence>
<proteinExistence type="predicted"/>
<evidence type="ECO:0000256" key="4">
    <source>
        <dbReference type="SAM" id="SignalP"/>
    </source>
</evidence>
<keyword evidence="3" id="KW-0949">S-adenosyl-L-methionine</keyword>
<dbReference type="Gene3D" id="3.90.1420.10">
    <property type="entry name" value="Rubisco LSMT, substrate-binding domain"/>
    <property type="match status" value="1"/>
</dbReference>
<gene>
    <name evidence="6" type="ORF">EVOR1521_LOCUS2308</name>
</gene>
<dbReference type="SUPFAM" id="SSF81822">
    <property type="entry name" value="RuBisCo LSMT C-terminal, substrate-binding domain"/>
    <property type="match status" value="1"/>
</dbReference>
<dbReference type="Gene3D" id="3.90.1410.10">
    <property type="entry name" value="set domain protein methyltransferase, domain 1"/>
    <property type="match status" value="1"/>
</dbReference>
<accession>A0AA36HPA1</accession>
<dbReference type="SUPFAM" id="SSF82199">
    <property type="entry name" value="SET domain"/>
    <property type="match status" value="1"/>
</dbReference>
<sequence>MATRPVARPWRLALLALLAGPAWIGPRGSAVPARAAPVARASGRSSEWPEMFAWVKSTGMDTSDIQVQVEPTEELAKGELGLITTAPLQAGDILAWAPTKLLLNKQKAVDIWGSKIEDLSDRLALILLLIQERFVHGADSKWHVYMRSLPRFDGDVSGPSFLWSEEEIEELQGSDGYGAALAMYNAVVDEYEFLNATLFKDHETDFPQDTFSFDHFLWGAANVASRAYGDDADGTNLCIAPLVDFLNHKAGALQLTRFGNGIVAYAHKHYEAGEQVWVSYGGKSNAELLSQYGFVDPDNGQEAVYIRMGEHLTASEEKMTLIAELLEVDSAEGAIFRLSRRPREWEPKLLPVLRVVALEGELPSAEEMIPRAPELEAAAYRALQRAIDLRAAEYPRLDSEAPQELDERRALARKLRVSEGELLELVKTYALDQELRASG</sequence>
<dbReference type="InterPro" id="IPR046341">
    <property type="entry name" value="SET_dom_sf"/>
</dbReference>
<evidence type="ECO:0000313" key="7">
    <source>
        <dbReference type="Proteomes" id="UP001178507"/>
    </source>
</evidence>
<organism evidence="6 7">
    <name type="scientific">Effrenium voratum</name>
    <dbReference type="NCBI Taxonomy" id="2562239"/>
    <lineage>
        <taxon>Eukaryota</taxon>
        <taxon>Sar</taxon>
        <taxon>Alveolata</taxon>
        <taxon>Dinophyceae</taxon>
        <taxon>Suessiales</taxon>
        <taxon>Symbiodiniaceae</taxon>
        <taxon>Effrenium</taxon>
    </lineage>
</organism>
<dbReference type="EMBL" id="CAUJNA010000118">
    <property type="protein sequence ID" value="CAJ1372172.1"/>
    <property type="molecule type" value="Genomic_DNA"/>
</dbReference>
<keyword evidence="7" id="KW-1185">Reference proteome</keyword>